<dbReference type="Gene3D" id="3.30.40.10">
    <property type="entry name" value="Zinc/RING finger domain, C3HC4 (zinc finger)"/>
    <property type="match status" value="1"/>
</dbReference>
<dbReference type="PANTHER" id="PTHR47258:SF1">
    <property type="entry name" value="E3 UBIQUITIN-PROTEIN LIGASE XERICO-RELATED"/>
    <property type="match status" value="1"/>
</dbReference>
<reference evidence="4" key="1">
    <citation type="journal article" date="2018" name="Gigascience">
        <title>Genome assembly of the Pink Ipe (Handroanthus impetiginosus, Bignoniaceae), a highly valued, ecologically keystone Neotropical timber forest tree.</title>
        <authorList>
            <person name="Silva-Junior O.B."/>
            <person name="Grattapaglia D."/>
            <person name="Novaes E."/>
            <person name="Collevatti R.G."/>
        </authorList>
    </citation>
    <scope>NUCLEOTIDE SEQUENCE [LARGE SCALE GENOMIC DNA]</scope>
    <source>
        <strain evidence="4">cv. UFG-1</strain>
    </source>
</reference>
<proteinExistence type="predicted"/>
<dbReference type="InterPro" id="IPR044249">
    <property type="entry name" value="XERICO-like"/>
</dbReference>
<keyword evidence="1" id="KW-0863">Zinc-finger</keyword>
<dbReference type="InterPro" id="IPR013083">
    <property type="entry name" value="Znf_RING/FYVE/PHD"/>
</dbReference>
<organism evidence="3 4">
    <name type="scientific">Handroanthus impetiginosus</name>
    <dbReference type="NCBI Taxonomy" id="429701"/>
    <lineage>
        <taxon>Eukaryota</taxon>
        <taxon>Viridiplantae</taxon>
        <taxon>Streptophyta</taxon>
        <taxon>Embryophyta</taxon>
        <taxon>Tracheophyta</taxon>
        <taxon>Spermatophyta</taxon>
        <taxon>Magnoliopsida</taxon>
        <taxon>eudicotyledons</taxon>
        <taxon>Gunneridae</taxon>
        <taxon>Pentapetalae</taxon>
        <taxon>asterids</taxon>
        <taxon>lamiids</taxon>
        <taxon>Lamiales</taxon>
        <taxon>Bignoniaceae</taxon>
        <taxon>Crescentiina</taxon>
        <taxon>Tabebuia alliance</taxon>
        <taxon>Handroanthus</taxon>
    </lineage>
</organism>
<protein>
    <recommendedName>
        <fullName evidence="2">RING-type domain-containing protein</fullName>
    </recommendedName>
</protein>
<evidence type="ECO:0000313" key="3">
    <source>
        <dbReference type="EMBL" id="PIN13425.1"/>
    </source>
</evidence>
<sequence>MSQQTILKKLILVISSIRWALDFLLHKPLFQFETRREDYDEGSAGSEELCAVCLCRTDEEITRKLKCGHIFHSVCFERWAGYGHWTCPLCRNYELHEQVLVFNFCNARTRNNQNWWLR</sequence>
<dbReference type="PROSITE" id="PS50089">
    <property type="entry name" value="ZF_RING_2"/>
    <property type="match status" value="1"/>
</dbReference>
<dbReference type="SMART" id="SM00184">
    <property type="entry name" value="RING"/>
    <property type="match status" value="1"/>
</dbReference>
<dbReference type="GO" id="GO:0008270">
    <property type="term" value="F:zinc ion binding"/>
    <property type="evidence" value="ECO:0007669"/>
    <property type="project" value="UniProtKB-KW"/>
</dbReference>
<dbReference type="InterPro" id="IPR001841">
    <property type="entry name" value="Znf_RING"/>
</dbReference>
<dbReference type="SUPFAM" id="SSF57850">
    <property type="entry name" value="RING/U-box"/>
    <property type="match status" value="1"/>
</dbReference>
<evidence type="ECO:0000256" key="1">
    <source>
        <dbReference type="PROSITE-ProRule" id="PRU00175"/>
    </source>
</evidence>
<dbReference type="AlphaFoldDB" id="A0A2G9H7D4"/>
<dbReference type="EMBL" id="NKXS01002483">
    <property type="protein sequence ID" value="PIN13425.1"/>
    <property type="molecule type" value="Genomic_DNA"/>
</dbReference>
<dbReference type="STRING" id="429701.A0A2G9H7D4"/>
<keyword evidence="1" id="KW-0479">Metal-binding</keyword>
<dbReference type="Pfam" id="PF13639">
    <property type="entry name" value="zf-RING_2"/>
    <property type="match status" value="1"/>
</dbReference>
<feature type="domain" description="RING-type" evidence="2">
    <location>
        <begin position="50"/>
        <end position="91"/>
    </location>
</feature>
<gene>
    <name evidence="3" type="ORF">CDL12_13951</name>
</gene>
<keyword evidence="1" id="KW-0862">Zinc</keyword>
<name>A0A2G9H7D4_9LAMI</name>
<accession>A0A2G9H7D4</accession>
<keyword evidence="4" id="KW-1185">Reference proteome</keyword>
<evidence type="ECO:0000313" key="4">
    <source>
        <dbReference type="Proteomes" id="UP000231279"/>
    </source>
</evidence>
<comment type="caution">
    <text evidence="3">The sequence shown here is derived from an EMBL/GenBank/DDBJ whole genome shotgun (WGS) entry which is preliminary data.</text>
</comment>
<dbReference type="OrthoDB" id="8062037at2759"/>
<dbReference type="PANTHER" id="PTHR47258">
    <property type="match status" value="1"/>
</dbReference>
<dbReference type="Proteomes" id="UP000231279">
    <property type="component" value="Unassembled WGS sequence"/>
</dbReference>
<evidence type="ECO:0000259" key="2">
    <source>
        <dbReference type="PROSITE" id="PS50089"/>
    </source>
</evidence>